<dbReference type="Proteomes" id="UP000749646">
    <property type="component" value="Unassembled WGS sequence"/>
</dbReference>
<comment type="caution">
    <text evidence="2">The sequence shown here is derived from an EMBL/GenBank/DDBJ whole genome shotgun (WGS) entry which is preliminary data.</text>
</comment>
<sequence>MYGYKYRVMRQIRAGQGFEAPHLPPMTEQQRRCLGYQVQPMNSQPSTDIDIDLAHALAAHDFGRLVYDELERYELLDLETCQQPYPEQKKITAQKLAGSLIQAGTTVLLVLKAEIYVKHDGARKVMVGTNFWLALITSAVLLTLGKVIVGPNNNDFFPDSRSVVWMRKDYEQNTLVERQLRSKYDERTFSNSASVFRYFEHLSYLPVTLKTIWEHFIPKAASGKKYGQRYFSTCLRRGRFHEADCKNTWRL</sequence>
<accession>A0A9P6IZW7</accession>
<reference evidence="2" key="1">
    <citation type="journal article" date="2020" name="Fungal Divers.">
        <title>Resolving the Mortierellaceae phylogeny through synthesis of multi-gene phylogenetics and phylogenomics.</title>
        <authorList>
            <person name="Vandepol N."/>
            <person name="Liber J."/>
            <person name="Desiro A."/>
            <person name="Na H."/>
            <person name="Kennedy M."/>
            <person name="Barry K."/>
            <person name="Grigoriev I.V."/>
            <person name="Miller A.N."/>
            <person name="O'Donnell K."/>
            <person name="Stajich J.E."/>
            <person name="Bonito G."/>
        </authorList>
    </citation>
    <scope>NUCLEOTIDE SEQUENCE</scope>
    <source>
        <strain evidence="2">MES-2147</strain>
    </source>
</reference>
<keyword evidence="1" id="KW-0472">Membrane</keyword>
<evidence type="ECO:0000256" key="1">
    <source>
        <dbReference type="SAM" id="Phobius"/>
    </source>
</evidence>
<dbReference type="OrthoDB" id="2426135at2759"/>
<evidence type="ECO:0000313" key="2">
    <source>
        <dbReference type="EMBL" id="KAF9955976.1"/>
    </source>
</evidence>
<dbReference type="EMBL" id="JAAAHW010006721">
    <property type="protein sequence ID" value="KAF9955976.1"/>
    <property type="molecule type" value="Genomic_DNA"/>
</dbReference>
<dbReference type="AlphaFoldDB" id="A0A9P6IZW7"/>
<feature type="transmembrane region" description="Helical" evidence="1">
    <location>
        <begin position="131"/>
        <end position="149"/>
    </location>
</feature>
<protein>
    <submittedName>
        <fullName evidence="2">Uncharacterized protein</fullName>
    </submittedName>
</protein>
<organism evidence="2 3">
    <name type="scientific">Modicella reniformis</name>
    <dbReference type="NCBI Taxonomy" id="1440133"/>
    <lineage>
        <taxon>Eukaryota</taxon>
        <taxon>Fungi</taxon>
        <taxon>Fungi incertae sedis</taxon>
        <taxon>Mucoromycota</taxon>
        <taxon>Mortierellomycotina</taxon>
        <taxon>Mortierellomycetes</taxon>
        <taxon>Mortierellales</taxon>
        <taxon>Mortierellaceae</taxon>
        <taxon>Modicella</taxon>
    </lineage>
</organism>
<evidence type="ECO:0000313" key="3">
    <source>
        <dbReference type="Proteomes" id="UP000749646"/>
    </source>
</evidence>
<proteinExistence type="predicted"/>
<keyword evidence="1" id="KW-1133">Transmembrane helix</keyword>
<gene>
    <name evidence="2" type="ORF">BGZ65_003052</name>
</gene>
<name>A0A9P6IZW7_9FUNG</name>
<keyword evidence="1" id="KW-0812">Transmembrane</keyword>
<keyword evidence="3" id="KW-1185">Reference proteome</keyword>